<evidence type="ECO:0000313" key="1">
    <source>
        <dbReference type="EMBL" id="KAA3487004.1"/>
    </source>
</evidence>
<gene>
    <name evidence="1" type="ORF">EPI10_030861</name>
</gene>
<dbReference type="PANTHER" id="PTHR15503">
    <property type="entry name" value="LDOC1 RELATED"/>
    <property type="match status" value="1"/>
</dbReference>
<dbReference type="InterPro" id="IPR032567">
    <property type="entry name" value="RTL1-rel"/>
</dbReference>
<sequence length="126" mass="14173">MHDTVVNCIGKIIKLKCQNGEILWIESDYSSELATMISSMLALKYMKKGYDAYLAFVLDTKVSESMIESVPIVCEFSHVFPEELLGLPLIREVQFGIELVLGTTPILIASYRMAPTELKELKAQLQ</sequence>
<dbReference type="Proteomes" id="UP000325315">
    <property type="component" value="Unassembled WGS sequence"/>
</dbReference>
<comment type="caution">
    <text evidence="1">The sequence shown here is derived from an EMBL/GenBank/DDBJ whole genome shotgun (WGS) entry which is preliminary data.</text>
</comment>
<accession>A0A5B6X109</accession>
<dbReference type="PANTHER" id="PTHR15503:SF45">
    <property type="entry name" value="RNA-DIRECTED DNA POLYMERASE HOMOLOG"/>
    <property type="match status" value="1"/>
</dbReference>
<evidence type="ECO:0000313" key="2">
    <source>
        <dbReference type="Proteomes" id="UP000325315"/>
    </source>
</evidence>
<reference evidence="2" key="1">
    <citation type="journal article" date="2019" name="Plant Biotechnol. J.">
        <title>Genome sequencing of the Australian wild diploid species Gossypium australe highlights disease resistance and delayed gland morphogenesis.</title>
        <authorList>
            <person name="Cai Y."/>
            <person name="Cai X."/>
            <person name="Wang Q."/>
            <person name="Wang P."/>
            <person name="Zhang Y."/>
            <person name="Cai C."/>
            <person name="Xu Y."/>
            <person name="Wang K."/>
            <person name="Zhou Z."/>
            <person name="Wang C."/>
            <person name="Geng S."/>
            <person name="Li B."/>
            <person name="Dong Q."/>
            <person name="Hou Y."/>
            <person name="Wang H."/>
            <person name="Ai P."/>
            <person name="Liu Z."/>
            <person name="Yi F."/>
            <person name="Sun M."/>
            <person name="An G."/>
            <person name="Cheng J."/>
            <person name="Zhang Y."/>
            <person name="Shi Q."/>
            <person name="Xie Y."/>
            <person name="Shi X."/>
            <person name="Chang Y."/>
            <person name="Huang F."/>
            <person name="Chen Y."/>
            <person name="Hong S."/>
            <person name="Mi L."/>
            <person name="Sun Q."/>
            <person name="Zhang L."/>
            <person name="Zhou B."/>
            <person name="Peng R."/>
            <person name="Zhang X."/>
            <person name="Liu F."/>
        </authorList>
    </citation>
    <scope>NUCLEOTIDE SEQUENCE [LARGE SCALE GENOMIC DNA]</scope>
    <source>
        <strain evidence="2">cv. PA1801</strain>
    </source>
</reference>
<dbReference type="EMBL" id="SMMG02000001">
    <property type="protein sequence ID" value="KAA3487004.1"/>
    <property type="molecule type" value="Genomic_DNA"/>
</dbReference>
<proteinExistence type="predicted"/>
<keyword evidence="2" id="KW-1185">Reference proteome</keyword>
<dbReference type="OrthoDB" id="1749844at2759"/>
<name>A0A5B6X109_9ROSI</name>
<protein>
    <submittedName>
        <fullName evidence="1">Vacuolar protein sorting-associated protein 35B-like</fullName>
    </submittedName>
</protein>
<organism evidence="1 2">
    <name type="scientific">Gossypium australe</name>
    <dbReference type="NCBI Taxonomy" id="47621"/>
    <lineage>
        <taxon>Eukaryota</taxon>
        <taxon>Viridiplantae</taxon>
        <taxon>Streptophyta</taxon>
        <taxon>Embryophyta</taxon>
        <taxon>Tracheophyta</taxon>
        <taxon>Spermatophyta</taxon>
        <taxon>Magnoliopsida</taxon>
        <taxon>eudicotyledons</taxon>
        <taxon>Gunneridae</taxon>
        <taxon>Pentapetalae</taxon>
        <taxon>rosids</taxon>
        <taxon>malvids</taxon>
        <taxon>Malvales</taxon>
        <taxon>Malvaceae</taxon>
        <taxon>Malvoideae</taxon>
        <taxon>Gossypium</taxon>
    </lineage>
</organism>
<dbReference type="AlphaFoldDB" id="A0A5B6X109"/>